<name>A0A3E4KXK8_9BACE</name>
<dbReference type="RefSeq" id="WP_115502972.1">
    <property type="nucleotide sequence ID" value="NZ_CABMMK010000004.1"/>
</dbReference>
<gene>
    <name evidence="1" type="ORF">DWX27_03605</name>
</gene>
<sequence>MNISRYLKMSRESMCISSIYTSSEQFKVCYERLIGLEQNSLISHVIVNNTPFVFKDIPLLYEQIIQYLSDLLSIESGSIKLIGSAKTGFSVSPSPNYGKIFSEKSDLDFTIINEVVFEKLCKEYEAWKTAYTSNNILPKPGKETKCWDDNIILLKRNIDRGFIDTYKIPNREMCPITKRINNAMYLIPLKLDEYYHIKVSKASVRVYKSYDLFRQQLKLNTDQILNDK</sequence>
<evidence type="ECO:0000313" key="2">
    <source>
        <dbReference type="Proteomes" id="UP000284772"/>
    </source>
</evidence>
<dbReference type="Proteomes" id="UP000284772">
    <property type="component" value="Unassembled WGS sequence"/>
</dbReference>
<organism evidence="1 2">
    <name type="scientific">Bacteroides intestinalis</name>
    <dbReference type="NCBI Taxonomy" id="329854"/>
    <lineage>
        <taxon>Bacteria</taxon>
        <taxon>Pseudomonadati</taxon>
        <taxon>Bacteroidota</taxon>
        <taxon>Bacteroidia</taxon>
        <taxon>Bacteroidales</taxon>
        <taxon>Bacteroidaceae</taxon>
        <taxon>Bacteroides</taxon>
    </lineage>
</organism>
<dbReference type="EMBL" id="QRWT01000002">
    <property type="protein sequence ID" value="RGT57262.1"/>
    <property type="molecule type" value="Genomic_DNA"/>
</dbReference>
<comment type="caution">
    <text evidence="1">The sequence shown here is derived from an EMBL/GenBank/DDBJ whole genome shotgun (WGS) entry which is preliminary data.</text>
</comment>
<reference evidence="1 2" key="1">
    <citation type="submission" date="2018-08" db="EMBL/GenBank/DDBJ databases">
        <title>A genome reference for cultivated species of the human gut microbiota.</title>
        <authorList>
            <person name="Zou Y."/>
            <person name="Xue W."/>
            <person name="Luo G."/>
        </authorList>
    </citation>
    <scope>NUCLEOTIDE SEQUENCE [LARGE SCALE GENOMIC DNA]</scope>
    <source>
        <strain evidence="1 2">AF19-10AC</strain>
    </source>
</reference>
<accession>A0A3E4KXK8</accession>
<proteinExistence type="predicted"/>
<protein>
    <submittedName>
        <fullName evidence="1">Uncharacterized protein</fullName>
    </submittedName>
</protein>
<dbReference type="AlphaFoldDB" id="A0A3E4KXK8"/>
<evidence type="ECO:0000313" key="1">
    <source>
        <dbReference type="EMBL" id="RGT57262.1"/>
    </source>
</evidence>